<protein>
    <submittedName>
        <fullName evidence="5">Purtative WD repeat-containing protein</fullName>
    </submittedName>
</protein>
<dbReference type="PANTHER" id="PTHR46200:SF1">
    <property type="entry name" value="GATOR COMPLEX PROTEIN WDR24"/>
    <property type="match status" value="1"/>
</dbReference>
<dbReference type="InterPro" id="IPR036322">
    <property type="entry name" value="WD40_repeat_dom_sf"/>
</dbReference>
<keyword evidence="6" id="KW-1185">Reference proteome</keyword>
<dbReference type="InterPro" id="IPR037590">
    <property type="entry name" value="WDR24"/>
</dbReference>
<dbReference type="SUPFAM" id="SSF50978">
    <property type="entry name" value="WD40 repeat-like"/>
    <property type="match status" value="1"/>
</dbReference>
<organism evidence="5 6">
    <name type="scientific">Vanrija pseudolonga</name>
    <dbReference type="NCBI Taxonomy" id="143232"/>
    <lineage>
        <taxon>Eukaryota</taxon>
        <taxon>Fungi</taxon>
        <taxon>Dikarya</taxon>
        <taxon>Basidiomycota</taxon>
        <taxon>Agaricomycotina</taxon>
        <taxon>Tremellomycetes</taxon>
        <taxon>Trichosporonales</taxon>
        <taxon>Trichosporonaceae</taxon>
        <taxon>Vanrija</taxon>
    </lineage>
</organism>
<evidence type="ECO:0000256" key="2">
    <source>
        <dbReference type="ARBA" id="ARBA00022737"/>
    </source>
</evidence>
<dbReference type="EMBL" id="CP086717">
    <property type="protein sequence ID" value="WOO82173.1"/>
    <property type="molecule type" value="Genomic_DNA"/>
</dbReference>
<dbReference type="Proteomes" id="UP000827549">
    <property type="component" value="Chromosome 4"/>
</dbReference>
<evidence type="ECO:0000256" key="4">
    <source>
        <dbReference type="SAM" id="MobiDB-lite"/>
    </source>
</evidence>
<dbReference type="PANTHER" id="PTHR46200">
    <property type="entry name" value="GATOR COMPLEX PROTEIN WDR24"/>
    <property type="match status" value="1"/>
</dbReference>
<feature type="region of interest" description="Disordered" evidence="4">
    <location>
        <begin position="762"/>
        <end position="782"/>
    </location>
</feature>
<dbReference type="GO" id="GO:0005829">
    <property type="term" value="C:cytosol"/>
    <property type="evidence" value="ECO:0007669"/>
    <property type="project" value="TreeGrafter"/>
</dbReference>
<evidence type="ECO:0000313" key="5">
    <source>
        <dbReference type="EMBL" id="WOO82173.1"/>
    </source>
</evidence>
<dbReference type="Gene3D" id="2.130.10.10">
    <property type="entry name" value="YVTN repeat-like/Quinoprotein amine dehydrogenase"/>
    <property type="match status" value="1"/>
</dbReference>
<dbReference type="AlphaFoldDB" id="A0AAF0Y8H8"/>
<reference evidence="5" key="1">
    <citation type="submission" date="2023-10" db="EMBL/GenBank/DDBJ databases">
        <authorList>
            <person name="Noh H."/>
        </authorList>
    </citation>
    <scope>NUCLEOTIDE SEQUENCE</scope>
    <source>
        <strain evidence="5">DUCC4014</strain>
    </source>
</reference>
<dbReference type="RefSeq" id="XP_062628205.1">
    <property type="nucleotide sequence ID" value="XM_062772221.1"/>
</dbReference>
<dbReference type="Pfam" id="PF00400">
    <property type="entry name" value="WD40"/>
    <property type="match status" value="1"/>
</dbReference>
<feature type="compositionally biased region" description="Basic and acidic residues" evidence="4">
    <location>
        <begin position="66"/>
        <end position="79"/>
    </location>
</feature>
<feature type="region of interest" description="Disordered" evidence="4">
    <location>
        <begin position="157"/>
        <end position="183"/>
    </location>
</feature>
<dbReference type="PROSITE" id="PS50082">
    <property type="entry name" value="WD_REPEATS_2"/>
    <property type="match status" value="2"/>
</dbReference>
<sequence length="1096" mass="119647">MNRFATVLYPSLPASDGPTTNVTPIESARAVSPVEPSPQLPTPLSTRSLYDDPRTTRYVPPSPLPGDDRASALRRDDSPGARSGASTPTNRIRRGPDRSLRINLMQVAASQPKSKGRRPPSVAASGRLTSLARGPGMRYVVGGGQYLRVLEITDPQTGPKSDIAEEPKPSTIRQAGSPFARGPGGSTISEIVNLWKGSWAIGKGVNDVDWGVGAFETKVVTATPSGNFMVFDINRGKLDREVLGGHPRPMNAITFCKSQQYSHLVLTGGTEGQARLWDLRDNEPTNRKYYKHNAPISALTFCPDDPHLFVAGTEAGGLFRYDYRVPNKAVGKIWGAHGSKPVFDLKWKTNGEGHVPTGQGWLASAGGDRTVQIWDMSHSWEKGATPTHALHTAYQIRCVDWRPQHPTELVVVPFNQPLASASAESPSISTTPTPMSIPLSDDIDSSLEVWDVRRHYVAKYALPGYDGNAVAAIWDDDNSIVACYQNGGLVQIDLESRVSPRTIPLETIPRQVVAWSVKNELAYAIDRFKLGEVPFDDVRPEFSGHWQVGRPQHRKGVADPPYEPLQASGTIPLDDGRDREFQYLADQYRLEGEPEAACKWNREVAKICGKEDEARLWDFLQGLIEEFSSAPEGIFNEAVFSQTTTAPVPVPVVNPPSPRRMDSRRASDYAGISLEEGEGIVASDKGSDTESSSSSSMSSGPHTPKKSRFKAFVPPTVVGKSQPPPVRPILGGRSESSATAVPTLGASYPSLLSRSMTKRLTIETPSESDTPNGGEMDYPDPYGIAAALESTMNNRASTSGGGRLTSKSTPQSTRPPSPSEKDRVPDRVVPVRLSSAAVSVVNSARPSVVAVTKDRIQPGTITRLAQGSFPSTEWELYREKRCTALLDWWRSYVEDGEAQLATTVFVVGSIVVDFPQKQAQRVLEAYLELLERHRLAVPAAYIRRFAGILEEQTIAAQEGITHILYCAKCGKSTGSLEDTGDKKRFWWCTRCRRGAQKCSVCHESVKGLWMACNKCHHGGHTMCMRKYYLETETTPQHTGRARSTTPPLPRHSLLIQSASQESGLTRKSSDLSHGHESDATIDGLPGVFTNTCPTGR</sequence>
<keyword evidence="2" id="KW-0677">Repeat</keyword>
<evidence type="ECO:0000256" key="1">
    <source>
        <dbReference type="ARBA" id="ARBA00022574"/>
    </source>
</evidence>
<dbReference type="SMART" id="SM00320">
    <property type="entry name" value="WD40"/>
    <property type="match status" value="3"/>
</dbReference>
<feature type="compositionally biased region" description="Basic and acidic residues" evidence="4">
    <location>
        <begin position="1067"/>
        <end position="1078"/>
    </location>
</feature>
<feature type="region of interest" description="Disordered" evidence="4">
    <location>
        <begin position="1"/>
        <end position="127"/>
    </location>
</feature>
<feature type="repeat" description="WD" evidence="3">
    <location>
        <begin position="362"/>
        <end position="377"/>
    </location>
</feature>
<accession>A0AAF0Y8H8</accession>
<dbReference type="GO" id="GO:1904263">
    <property type="term" value="P:positive regulation of TORC1 signaling"/>
    <property type="evidence" value="ECO:0007669"/>
    <property type="project" value="TreeGrafter"/>
</dbReference>
<feature type="region of interest" description="Disordered" evidence="4">
    <location>
        <begin position="672"/>
        <end position="742"/>
    </location>
</feature>
<evidence type="ECO:0000256" key="3">
    <source>
        <dbReference type="PROSITE-ProRule" id="PRU00221"/>
    </source>
</evidence>
<feature type="region of interest" description="Disordered" evidence="4">
    <location>
        <begin position="1058"/>
        <end position="1096"/>
    </location>
</feature>
<dbReference type="InterPro" id="IPR001680">
    <property type="entry name" value="WD40_rpt"/>
</dbReference>
<gene>
    <name evidence="5" type="primary">SPAC4F8.11_1</name>
    <name evidence="5" type="ORF">LOC62_04G005674</name>
</gene>
<feature type="repeat" description="WD" evidence="3">
    <location>
        <begin position="243"/>
        <end position="287"/>
    </location>
</feature>
<dbReference type="GO" id="GO:0061700">
    <property type="term" value="C:GATOR2 complex"/>
    <property type="evidence" value="ECO:0007669"/>
    <property type="project" value="TreeGrafter"/>
</dbReference>
<dbReference type="GO" id="GO:0005774">
    <property type="term" value="C:vacuolar membrane"/>
    <property type="evidence" value="ECO:0007669"/>
    <property type="project" value="TreeGrafter"/>
</dbReference>
<feature type="region of interest" description="Disordered" evidence="4">
    <location>
        <begin position="794"/>
        <end position="827"/>
    </location>
</feature>
<proteinExistence type="predicted"/>
<name>A0AAF0Y8H8_9TREE</name>
<evidence type="ECO:0000313" key="6">
    <source>
        <dbReference type="Proteomes" id="UP000827549"/>
    </source>
</evidence>
<dbReference type="InterPro" id="IPR015943">
    <property type="entry name" value="WD40/YVTN_repeat-like_dom_sf"/>
</dbReference>
<keyword evidence="1 3" id="KW-0853">WD repeat</keyword>
<dbReference type="GeneID" id="87808902"/>
<dbReference type="GO" id="GO:0016239">
    <property type="term" value="P:positive regulation of macroautophagy"/>
    <property type="evidence" value="ECO:0007669"/>
    <property type="project" value="TreeGrafter"/>
</dbReference>